<keyword evidence="5 6" id="KW-0472">Membrane</keyword>
<reference evidence="7 8" key="1">
    <citation type="journal article" date="2019" name="Int. J. Syst. Evol. Microbiol.">
        <title>The Global Catalogue of Microorganisms (GCM) 10K type strain sequencing project: providing services to taxonomists for standard genome sequencing and annotation.</title>
        <authorList>
            <consortium name="The Broad Institute Genomics Platform"/>
            <consortium name="The Broad Institute Genome Sequencing Center for Infectious Disease"/>
            <person name="Wu L."/>
            <person name="Ma J."/>
        </authorList>
    </citation>
    <scope>NUCLEOTIDE SEQUENCE [LARGE SCALE GENOMIC DNA]</scope>
    <source>
        <strain evidence="7 8">JCM 15921</strain>
    </source>
</reference>
<comment type="caution">
    <text evidence="7">The sequence shown here is derived from an EMBL/GenBank/DDBJ whole genome shotgun (WGS) entry which is preliminary data.</text>
</comment>
<dbReference type="CDD" id="cd06579">
    <property type="entry name" value="TM_PBP1_transp_AraH_like"/>
    <property type="match status" value="1"/>
</dbReference>
<sequence>MKSVSPPPTAPAPPRRVGERLVDQPQVPLLGRIQRAMHAHPLLGPTAVLILACIFFTIAVGPRFIEPLNISLILQQVQIIGMVGIAQTLIILTGGIDLSVAAAMVFSTVIAGKLAAEAGTPPLLALLLALLTGAVCGSLNGALVTRFRVPPFIATLGTLSIFTALNLYVSGSQTIKANALPDLLLWPGQTFHVLGAPVTFGSVLVLAAFIVVSYILRRTAWGEHIYAVGDNAEGARLSGIRTSRVLISVYIVAGVVCAIAGWLLIGRVGSVSPFSGEGVNLASITAVVIGGTSLFGGRGHVLGTLLGALIIGVFSNGLTLTGVDVLWQVFTTGVLVIVAVGLDQWTRKVAG</sequence>
<feature type="transmembrane region" description="Helical" evidence="6">
    <location>
        <begin position="122"/>
        <end position="145"/>
    </location>
</feature>
<dbReference type="PANTHER" id="PTHR32196">
    <property type="entry name" value="ABC TRANSPORTER PERMEASE PROTEIN YPHD-RELATED-RELATED"/>
    <property type="match status" value="1"/>
</dbReference>
<keyword evidence="4 6" id="KW-1133">Transmembrane helix</keyword>
<feature type="transmembrane region" description="Helical" evidence="6">
    <location>
        <begin position="302"/>
        <end position="319"/>
    </location>
</feature>
<protein>
    <submittedName>
        <fullName evidence="7">ABC transporter permease</fullName>
    </submittedName>
</protein>
<proteinExistence type="predicted"/>
<comment type="subcellular location">
    <subcellularLocation>
        <location evidence="1">Cell membrane</location>
        <topology evidence="1">Multi-pass membrane protein</topology>
    </subcellularLocation>
</comment>
<evidence type="ECO:0000256" key="2">
    <source>
        <dbReference type="ARBA" id="ARBA00022475"/>
    </source>
</evidence>
<feature type="transmembrane region" description="Helical" evidence="6">
    <location>
        <begin position="152"/>
        <end position="171"/>
    </location>
</feature>
<dbReference type="EMBL" id="BAAAQB010000037">
    <property type="protein sequence ID" value="GAA2139970.1"/>
    <property type="molecule type" value="Genomic_DNA"/>
</dbReference>
<dbReference type="PANTHER" id="PTHR32196:SF72">
    <property type="entry name" value="RIBOSE IMPORT PERMEASE PROTEIN RBSC"/>
    <property type="match status" value="1"/>
</dbReference>
<dbReference type="RefSeq" id="WP_344366800.1">
    <property type="nucleotide sequence ID" value="NZ_BAAAQB010000037.1"/>
</dbReference>
<evidence type="ECO:0000256" key="1">
    <source>
        <dbReference type="ARBA" id="ARBA00004651"/>
    </source>
</evidence>
<evidence type="ECO:0000256" key="3">
    <source>
        <dbReference type="ARBA" id="ARBA00022692"/>
    </source>
</evidence>
<keyword evidence="3 6" id="KW-0812">Transmembrane</keyword>
<dbReference type="Proteomes" id="UP001500102">
    <property type="component" value="Unassembled WGS sequence"/>
</dbReference>
<feature type="transmembrane region" description="Helical" evidence="6">
    <location>
        <begin position="325"/>
        <end position="342"/>
    </location>
</feature>
<feature type="transmembrane region" description="Helical" evidence="6">
    <location>
        <begin position="245"/>
        <end position="266"/>
    </location>
</feature>
<feature type="transmembrane region" description="Helical" evidence="6">
    <location>
        <begin position="42"/>
        <end position="61"/>
    </location>
</feature>
<evidence type="ECO:0000256" key="5">
    <source>
        <dbReference type="ARBA" id="ARBA00023136"/>
    </source>
</evidence>
<evidence type="ECO:0000313" key="7">
    <source>
        <dbReference type="EMBL" id="GAA2139970.1"/>
    </source>
</evidence>
<dbReference type="Pfam" id="PF02653">
    <property type="entry name" value="BPD_transp_2"/>
    <property type="match status" value="1"/>
</dbReference>
<name>A0ABN2ZC43_9MICC</name>
<accession>A0ABN2ZC43</accession>
<evidence type="ECO:0000256" key="6">
    <source>
        <dbReference type="SAM" id="Phobius"/>
    </source>
</evidence>
<feature type="transmembrane region" description="Helical" evidence="6">
    <location>
        <begin position="191"/>
        <end position="216"/>
    </location>
</feature>
<evidence type="ECO:0000256" key="4">
    <source>
        <dbReference type="ARBA" id="ARBA00022989"/>
    </source>
</evidence>
<keyword evidence="2" id="KW-1003">Cell membrane</keyword>
<evidence type="ECO:0000313" key="8">
    <source>
        <dbReference type="Proteomes" id="UP001500102"/>
    </source>
</evidence>
<keyword evidence="8" id="KW-1185">Reference proteome</keyword>
<organism evidence="7 8">
    <name type="scientific">Arthrobacter humicola</name>
    <dbReference type="NCBI Taxonomy" id="409291"/>
    <lineage>
        <taxon>Bacteria</taxon>
        <taxon>Bacillati</taxon>
        <taxon>Actinomycetota</taxon>
        <taxon>Actinomycetes</taxon>
        <taxon>Micrococcales</taxon>
        <taxon>Micrococcaceae</taxon>
        <taxon>Arthrobacter</taxon>
    </lineage>
</organism>
<gene>
    <name evidence="7" type="ORF">GCM10009825_27350</name>
</gene>
<dbReference type="InterPro" id="IPR001851">
    <property type="entry name" value="ABC_transp_permease"/>
</dbReference>
<feature type="transmembrane region" description="Helical" evidence="6">
    <location>
        <begin position="278"/>
        <end position="295"/>
    </location>
</feature>